<reference evidence="2" key="1">
    <citation type="journal article" date="2019" name="Gigascience">
        <title>De novo genome assembly of the endangered Acer yangbiense, a plant species with extremely small populations endemic to Yunnan Province, China.</title>
        <authorList>
            <person name="Yang J."/>
            <person name="Wariss H.M."/>
            <person name="Tao L."/>
            <person name="Zhang R."/>
            <person name="Yun Q."/>
            <person name="Hollingsworth P."/>
            <person name="Dao Z."/>
            <person name="Luo G."/>
            <person name="Guo H."/>
            <person name="Ma Y."/>
            <person name="Sun W."/>
        </authorList>
    </citation>
    <scope>NUCLEOTIDE SEQUENCE [LARGE SCALE GENOMIC DNA]</scope>
    <source>
        <strain evidence="2">cv. br00</strain>
    </source>
</reference>
<evidence type="ECO:0000313" key="2">
    <source>
        <dbReference type="Proteomes" id="UP000326939"/>
    </source>
</evidence>
<dbReference type="Proteomes" id="UP000326939">
    <property type="component" value="Chromosome 13"/>
</dbReference>
<sequence length="138" mass="15563">MLKRAVNVGRGWKPDPILVNTCLEYLEGQGDTEEMKEFIRMDSLIVINSLRILHYYRCNSLIVGRDMLVTGKSVNDVLYQLKMDGIAADEETLKILGTLIKKISCQVYSIMQLAGQVNFKAVTNDPGALNRRSDSIMH</sequence>
<organism evidence="1 2">
    <name type="scientific">Salix brachista</name>
    <dbReference type="NCBI Taxonomy" id="2182728"/>
    <lineage>
        <taxon>Eukaryota</taxon>
        <taxon>Viridiplantae</taxon>
        <taxon>Streptophyta</taxon>
        <taxon>Embryophyta</taxon>
        <taxon>Tracheophyta</taxon>
        <taxon>Spermatophyta</taxon>
        <taxon>Magnoliopsida</taxon>
        <taxon>eudicotyledons</taxon>
        <taxon>Gunneridae</taxon>
        <taxon>Pentapetalae</taxon>
        <taxon>rosids</taxon>
        <taxon>fabids</taxon>
        <taxon>Malpighiales</taxon>
        <taxon>Salicaceae</taxon>
        <taxon>Saliceae</taxon>
        <taxon>Salix</taxon>
    </lineage>
</organism>
<protein>
    <submittedName>
        <fullName evidence="1">Uncharacterized protein</fullName>
    </submittedName>
</protein>
<keyword evidence="2" id="KW-1185">Reference proteome</keyword>
<comment type="caution">
    <text evidence="1">The sequence shown here is derived from an EMBL/GenBank/DDBJ whole genome shotgun (WGS) entry which is preliminary data.</text>
</comment>
<gene>
    <name evidence="1" type="ORF">DKX38_020191</name>
</gene>
<accession>A0A5N5KII3</accession>
<evidence type="ECO:0000313" key="1">
    <source>
        <dbReference type="EMBL" id="KAB5530110.1"/>
    </source>
</evidence>
<name>A0A5N5KII3_9ROSI</name>
<dbReference type="EMBL" id="VDCV01000013">
    <property type="protein sequence ID" value="KAB5530110.1"/>
    <property type="molecule type" value="Genomic_DNA"/>
</dbReference>
<dbReference type="AlphaFoldDB" id="A0A5N5KII3"/>
<proteinExistence type="predicted"/>